<dbReference type="EMBL" id="BGPR01000118">
    <property type="protein sequence ID" value="GBL96253.1"/>
    <property type="molecule type" value="Genomic_DNA"/>
</dbReference>
<name>A0A4Y2BWE6_ARAVE</name>
<comment type="caution">
    <text evidence="2">The sequence shown here is derived from an EMBL/GenBank/DDBJ whole genome shotgun (WGS) entry which is preliminary data.</text>
</comment>
<evidence type="ECO:0000313" key="2">
    <source>
        <dbReference type="EMBL" id="GBL96253.1"/>
    </source>
</evidence>
<evidence type="ECO:0000256" key="1">
    <source>
        <dbReference type="SAM" id="MobiDB-lite"/>
    </source>
</evidence>
<evidence type="ECO:0000313" key="3">
    <source>
        <dbReference type="Proteomes" id="UP000499080"/>
    </source>
</evidence>
<dbReference type="AlphaFoldDB" id="A0A4Y2BWE6"/>
<sequence length="113" mass="12757">MQAAEKERQIFAPIDSDDILYLRRGDFNKTFLPRQPPPSVFSFRGGGGGVHGTANDPKRKIGNSVANKEEIKTESLLQTIFWNEKRLAESLDVKSILNSDISIEQDEIRVIQK</sequence>
<gene>
    <name evidence="2" type="ORF">AVEN_118786_1</name>
</gene>
<proteinExistence type="predicted"/>
<dbReference type="Proteomes" id="UP000499080">
    <property type="component" value="Unassembled WGS sequence"/>
</dbReference>
<reference evidence="2 3" key="1">
    <citation type="journal article" date="2019" name="Sci. Rep.">
        <title>Orb-weaving spider Araneus ventricosus genome elucidates the spidroin gene catalogue.</title>
        <authorList>
            <person name="Kono N."/>
            <person name="Nakamura H."/>
            <person name="Ohtoshi R."/>
            <person name="Moran D.A.P."/>
            <person name="Shinohara A."/>
            <person name="Yoshida Y."/>
            <person name="Fujiwara M."/>
            <person name="Mori M."/>
            <person name="Tomita M."/>
            <person name="Arakawa K."/>
        </authorList>
    </citation>
    <scope>NUCLEOTIDE SEQUENCE [LARGE SCALE GENOMIC DNA]</scope>
</reference>
<protein>
    <submittedName>
        <fullName evidence="2">Uncharacterized protein</fullName>
    </submittedName>
</protein>
<organism evidence="2 3">
    <name type="scientific">Araneus ventricosus</name>
    <name type="common">Orbweaver spider</name>
    <name type="synonym">Epeira ventricosa</name>
    <dbReference type="NCBI Taxonomy" id="182803"/>
    <lineage>
        <taxon>Eukaryota</taxon>
        <taxon>Metazoa</taxon>
        <taxon>Ecdysozoa</taxon>
        <taxon>Arthropoda</taxon>
        <taxon>Chelicerata</taxon>
        <taxon>Arachnida</taxon>
        <taxon>Araneae</taxon>
        <taxon>Araneomorphae</taxon>
        <taxon>Entelegynae</taxon>
        <taxon>Araneoidea</taxon>
        <taxon>Araneidae</taxon>
        <taxon>Araneus</taxon>
    </lineage>
</organism>
<accession>A0A4Y2BWE6</accession>
<keyword evidence="3" id="KW-1185">Reference proteome</keyword>
<feature type="region of interest" description="Disordered" evidence="1">
    <location>
        <begin position="42"/>
        <end position="61"/>
    </location>
</feature>